<feature type="chain" id="PRO_5031044335" description="Fungal lipase-type domain-containing protein" evidence="1">
    <location>
        <begin position="19"/>
        <end position="467"/>
    </location>
</feature>
<evidence type="ECO:0000256" key="1">
    <source>
        <dbReference type="SAM" id="SignalP"/>
    </source>
</evidence>
<reference evidence="3" key="1">
    <citation type="submission" date="2021-01" db="EMBL/GenBank/DDBJ databases">
        <authorList>
            <person name="Corre E."/>
            <person name="Pelletier E."/>
            <person name="Niang G."/>
            <person name="Scheremetjew M."/>
            <person name="Finn R."/>
            <person name="Kale V."/>
            <person name="Holt S."/>
            <person name="Cochrane G."/>
            <person name="Meng A."/>
            <person name="Brown T."/>
            <person name="Cohen L."/>
        </authorList>
    </citation>
    <scope>NUCLEOTIDE SEQUENCE</scope>
    <source>
        <strain evidence="3">CCMP2084</strain>
    </source>
</reference>
<dbReference type="EMBL" id="HBHQ01029242">
    <property type="protein sequence ID" value="CAD9828000.1"/>
    <property type="molecule type" value="Transcribed_RNA"/>
</dbReference>
<dbReference type="Pfam" id="PF01764">
    <property type="entry name" value="Lipase_3"/>
    <property type="match status" value="1"/>
</dbReference>
<feature type="domain" description="Fungal lipase-type" evidence="2">
    <location>
        <begin position="186"/>
        <end position="333"/>
    </location>
</feature>
<dbReference type="AlphaFoldDB" id="A0A7S2URH5"/>
<dbReference type="Gene3D" id="3.40.50.1820">
    <property type="entry name" value="alpha/beta hydrolase"/>
    <property type="match status" value="1"/>
</dbReference>
<evidence type="ECO:0000259" key="2">
    <source>
        <dbReference type="Pfam" id="PF01764"/>
    </source>
</evidence>
<accession>A0A7S2URH5</accession>
<protein>
    <recommendedName>
        <fullName evidence="2">Fungal lipase-type domain-containing protein</fullName>
    </recommendedName>
</protein>
<dbReference type="InterPro" id="IPR029058">
    <property type="entry name" value="AB_hydrolase_fold"/>
</dbReference>
<sequence length="467" mass="51833">MKVLFSAFLLTRPSVSLAFTPGPTFSTAQTRTHALGMGWPTYVETDTKKKGGFTSKFFRDKADDADVHDEKESLLSRIEKKTISEAKEMGANLLEKTEAEAKVDWEVKADGIFGFVPTKEMTGVEPEMSRLCATISSQLYTKASEDEFILSTKDQKTEAFIYDDHGAFGDATPPFLAAITGDTMILGWRGTSSLADDLNDVACSPQSSLAWRKHAETIKAHGAFTSIVHNDIANHEESIIKKIKESGIKEIITTGQSLGGGVAQVAHLTLRAQIEDETSPWSALQGVNVRSVAFCGPMTTVLLDNASPETDAFLEKLWDNSCNFVYKNDVVPRGYGYLSFIEDFVDNAQGDLIKKIPMNRILKKILDFQGKLENLVDSTKENESLSGLLGVLSQYIHMGNLIYYESEDAKPLVLKDMGAFYNNTKKETDLFRCIKYKDVGDPLDQFMGWHMDIIRGPGLSYPEDELY</sequence>
<feature type="signal peptide" evidence="1">
    <location>
        <begin position="1"/>
        <end position="18"/>
    </location>
</feature>
<dbReference type="GO" id="GO:0006629">
    <property type="term" value="P:lipid metabolic process"/>
    <property type="evidence" value="ECO:0007669"/>
    <property type="project" value="InterPro"/>
</dbReference>
<proteinExistence type="predicted"/>
<name>A0A7S2URH5_9STRA</name>
<organism evidence="3">
    <name type="scientific">Attheya septentrionalis</name>
    <dbReference type="NCBI Taxonomy" id="420275"/>
    <lineage>
        <taxon>Eukaryota</taxon>
        <taxon>Sar</taxon>
        <taxon>Stramenopiles</taxon>
        <taxon>Ochrophyta</taxon>
        <taxon>Bacillariophyta</taxon>
        <taxon>Coscinodiscophyceae</taxon>
        <taxon>Chaetocerotophycidae</taxon>
        <taxon>Chaetocerotales</taxon>
        <taxon>Attheyaceae</taxon>
        <taxon>Attheya</taxon>
    </lineage>
</organism>
<evidence type="ECO:0000313" key="3">
    <source>
        <dbReference type="EMBL" id="CAD9828000.1"/>
    </source>
</evidence>
<gene>
    <name evidence="3" type="ORF">ASEP1449_LOCUS19835</name>
</gene>
<dbReference type="InterPro" id="IPR002921">
    <property type="entry name" value="Fungal_lipase-type"/>
</dbReference>
<keyword evidence="1" id="KW-0732">Signal</keyword>
<dbReference type="SUPFAM" id="SSF53474">
    <property type="entry name" value="alpha/beta-Hydrolases"/>
    <property type="match status" value="1"/>
</dbReference>